<dbReference type="RefSeq" id="WP_083264310.1">
    <property type="nucleotide sequence ID" value="NZ_MASR01000001.1"/>
</dbReference>
<dbReference type="GO" id="GO:0000270">
    <property type="term" value="P:peptidoglycan metabolic process"/>
    <property type="evidence" value="ECO:0007669"/>
    <property type="project" value="InterPro"/>
</dbReference>
<dbReference type="AlphaFoldDB" id="A0A1E8CJ41"/>
<dbReference type="EMBL" id="MASR01000001">
    <property type="protein sequence ID" value="OFE12322.1"/>
    <property type="molecule type" value="Genomic_DNA"/>
</dbReference>
<protein>
    <recommendedName>
        <fullName evidence="2">LysM domain-containing protein</fullName>
    </recommendedName>
</protein>
<gene>
    <name evidence="3" type="ORF">PHACT_03545</name>
</gene>
<organism evidence="3 4">
    <name type="scientific">Pseudohongiella acticola</name>
    <dbReference type="NCBI Taxonomy" id="1524254"/>
    <lineage>
        <taxon>Bacteria</taxon>
        <taxon>Pseudomonadati</taxon>
        <taxon>Pseudomonadota</taxon>
        <taxon>Gammaproteobacteria</taxon>
        <taxon>Pseudomonadales</taxon>
        <taxon>Pseudohongiellaceae</taxon>
        <taxon>Pseudohongiella</taxon>
    </lineage>
</organism>
<dbReference type="CDD" id="cd00118">
    <property type="entry name" value="LysM"/>
    <property type="match status" value="3"/>
</dbReference>
<feature type="domain" description="LysM" evidence="2">
    <location>
        <begin position="392"/>
        <end position="436"/>
    </location>
</feature>
<dbReference type="Proteomes" id="UP000175669">
    <property type="component" value="Unassembled WGS sequence"/>
</dbReference>
<dbReference type="Gene3D" id="1.10.530.10">
    <property type="match status" value="1"/>
</dbReference>
<dbReference type="Gene3D" id="3.10.350.10">
    <property type="entry name" value="LysM domain"/>
    <property type="match status" value="2"/>
</dbReference>
<dbReference type="Pfam" id="PF01476">
    <property type="entry name" value="LysM"/>
    <property type="match status" value="3"/>
</dbReference>
<evidence type="ECO:0000313" key="3">
    <source>
        <dbReference type="EMBL" id="OFE12322.1"/>
    </source>
</evidence>
<comment type="caution">
    <text evidence="3">The sequence shown here is derived from an EMBL/GenBank/DDBJ whole genome shotgun (WGS) entry which is preliminary data.</text>
</comment>
<dbReference type="STRING" id="1524254.PHACT_03545"/>
<dbReference type="PROSITE" id="PS00922">
    <property type="entry name" value="TRANSGLYCOSYLASE"/>
    <property type="match status" value="1"/>
</dbReference>
<dbReference type="SUPFAM" id="SSF54106">
    <property type="entry name" value="LysM domain"/>
    <property type="match status" value="2"/>
</dbReference>
<name>A0A1E8CJ41_9GAMM</name>
<dbReference type="OrthoDB" id="9815002at2"/>
<dbReference type="CDD" id="cd16894">
    <property type="entry name" value="MltD-like"/>
    <property type="match status" value="1"/>
</dbReference>
<keyword evidence="4" id="KW-1185">Reference proteome</keyword>
<accession>A0A1E8CJ41</accession>
<dbReference type="InterPro" id="IPR018392">
    <property type="entry name" value="LysM"/>
</dbReference>
<evidence type="ECO:0000313" key="4">
    <source>
        <dbReference type="Proteomes" id="UP000175669"/>
    </source>
</evidence>
<dbReference type="InterPro" id="IPR023346">
    <property type="entry name" value="Lysozyme-like_dom_sf"/>
</dbReference>
<dbReference type="GO" id="GO:0016020">
    <property type="term" value="C:membrane"/>
    <property type="evidence" value="ECO:0007669"/>
    <property type="project" value="InterPro"/>
</dbReference>
<feature type="domain" description="LysM" evidence="2">
    <location>
        <begin position="468"/>
        <end position="512"/>
    </location>
</feature>
<dbReference type="PANTHER" id="PTHR33734:SF22">
    <property type="entry name" value="MEMBRANE-BOUND LYTIC MUREIN TRANSGLYCOSYLASE D"/>
    <property type="match status" value="1"/>
</dbReference>
<evidence type="ECO:0000259" key="2">
    <source>
        <dbReference type="PROSITE" id="PS51782"/>
    </source>
</evidence>
<feature type="domain" description="LysM" evidence="2">
    <location>
        <begin position="689"/>
        <end position="734"/>
    </location>
</feature>
<dbReference type="SMART" id="SM00257">
    <property type="entry name" value="LysM"/>
    <property type="match status" value="4"/>
</dbReference>
<dbReference type="GO" id="GO:0008933">
    <property type="term" value="F:peptidoglycan lytic transglycosylase activity"/>
    <property type="evidence" value="ECO:0007669"/>
    <property type="project" value="InterPro"/>
</dbReference>
<sequence>MLMIKTSLHRMALGCFLGLLGLLIQSTEPVHAQSEALPRPAELEPAIRFWTRIYTEVDTDSGFLHDARNLAVVYRTVDYNRREIEQYRSRIVEDLNILATGKRSGLTLTQQQTLDAWPEGVSDAQLAEAATRVRFQLGQSDRFVAGLIRSGAYREHITRVASERGLPVELGALPHVESSFHPGAYSHANAAGMWQFIRATGQRFMRIDNVVDERMDPYVATHAAMSLLEYNYNLLGQWPLALTAYNHGAGGLARAVREVGSDQIEDIIANYNGRAFGFASRNFYPQFLAVLDVERRAQALFGLLHLDSAPQYDEFELDAYIEADTLAATLGVTLDQLRFDNPALRPVVWQGGKRIPRGYTVKIQRNSINAPLATLIGRVPAGQMFAYQTPDVNYVVQRGDSLSAIAGRFDTSVGQLVSLNQLDNQHRIQIGQTLLLPHDTSMVTQTLASGSAESAAPEVVAAVVSTGDSYSVRAGDTVSRIAARLGVSESDLLRLNGITDPHRIYAGQALRIPTGDEAQLMSVAYTSAVDQQVTAEPVVMEDTDESARDLVGPPEYDAEIHGDRLALQAMSEEVADDLAVEPDLSVSASNELAIRALSADPSDYSVAGNGTAEIQASETLGHFADWLNISTQSLRDLNRLSFNQPLIIGERLQLDFGEVNQEEFELRRRQFHVAQQENFFRNYRIQDLARHELAANENIASIARQRYSVPLWLLRQYNPGLDFSRVRVGQEIVFPIVSRDDDA</sequence>
<dbReference type="InterPro" id="IPR036779">
    <property type="entry name" value="LysM_dom_sf"/>
</dbReference>
<evidence type="ECO:0000256" key="1">
    <source>
        <dbReference type="ARBA" id="ARBA00007734"/>
    </source>
</evidence>
<dbReference type="PROSITE" id="PS51782">
    <property type="entry name" value="LYSM"/>
    <property type="match status" value="3"/>
</dbReference>
<dbReference type="InterPro" id="IPR008258">
    <property type="entry name" value="Transglycosylase_SLT_dom_1"/>
</dbReference>
<comment type="similarity">
    <text evidence="1">Belongs to the transglycosylase Slt family.</text>
</comment>
<reference evidence="4" key="1">
    <citation type="submission" date="2016-07" db="EMBL/GenBank/DDBJ databases">
        <authorList>
            <person name="Florea S."/>
            <person name="Webb J.S."/>
            <person name="Jaromczyk J."/>
            <person name="Schardl C.L."/>
        </authorList>
    </citation>
    <scope>NUCLEOTIDE SEQUENCE [LARGE SCALE GENOMIC DNA]</scope>
    <source>
        <strain evidence="4">KCTC 42131</strain>
    </source>
</reference>
<proteinExistence type="inferred from homology"/>
<dbReference type="InterPro" id="IPR000189">
    <property type="entry name" value="Transglyc_AS"/>
</dbReference>
<dbReference type="Pfam" id="PF01464">
    <property type="entry name" value="SLT"/>
    <property type="match status" value="1"/>
</dbReference>
<dbReference type="PANTHER" id="PTHR33734">
    <property type="entry name" value="LYSM DOMAIN-CONTAINING GPI-ANCHORED PROTEIN 2"/>
    <property type="match status" value="1"/>
</dbReference>
<dbReference type="SUPFAM" id="SSF53955">
    <property type="entry name" value="Lysozyme-like"/>
    <property type="match status" value="1"/>
</dbReference>